<keyword evidence="3" id="KW-0963">Cytoplasm</keyword>
<dbReference type="GO" id="GO:0034657">
    <property type="term" value="C:GID complex"/>
    <property type="evidence" value="ECO:0007669"/>
    <property type="project" value="TreeGrafter"/>
</dbReference>
<comment type="subcellular location">
    <subcellularLocation>
        <location evidence="2">Cytoplasm</location>
    </subcellularLocation>
    <subcellularLocation>
        <location evidence="1">Nucleus</location>
    </subcellularLocation>
</comment>
<evidence type="ECO:0000256" key="2">
    <source>
        <dbReference type="ARBA" id="ARBA00004496"/>
    </source>
</evidence>
<evidence type="ECO:0000313" key="7">
    <source>
        <dbReference type="EMBL" id="KAF1807136.1"/>
    </source>
</evidence>
<dbReference type="PANTHER" id="PTHR15651">
    <property type="entry name" value="ARMADILLO REPEAT-CONTAINING PROTEIN 8"/>
    <property type="match status" value="1"/>
</dbReference>
<evidence type="ECO:0000256" key="1">
    <source>
        <dbReference type="ARBA" id="ARBA00004123"/>
    </source>
</evidence>
<evidence type="ECO:0000256" key="4">
    <source>
        <dbReference type="ARBA" id="ARBA00022737"/>
    </source>
</evidence>
<name>A0A8H4F5N3_MUCCL</name>
<dbReference type="InterPro" id="IPR038739">
    <property type="entry name" value="ARMC8/Vid28"/>
</dbReference>
<dbReference type="InterPro" id="IPR011989">
    <property type="entry name" value="ARM-like"/>
</dbReference>
<organism evidence="7 8">
    <name type="scientific">Mucor circinelloides f. lusitanicus</name>
    <name type="common">Mucor racemosus var. lusitanicus</name>
    <dbReference type="NCBI Taxonomy" id="29924"/>
    <lineage>
        <taxon>Eukaryota</taxon>
        <taxon>Fungi</taxon>
        <taxon>Fungi incertae sedis</taxon>
        <taxon>Mucoromycota</taxon>
        <taxon>Mucoromycotina</taxon>
        <taxon>Mucoromycetes</taxon>
        <taxon>Mucorales</taxon>
        <taxon>Mucorineae</taxon>
        <taxon>Mucoraceae</taxon>
        <taxon>Mucor</taxon>
    </lineage>
</organism>
<dbReference type="GO" id="GO:0005634">
    <property type="term" value="C:nucleus"/>
    <property type="evidence" value="ECO:0007669"/>
    <property type="project" value="UniProtKB-SubCell"/>
</dbReference>
<dbReference type="SUPFAM" id="SSF48371">
    <property type="entry name" value="ARM repeat"/>
    <property type="match status" value="1"/>
</dbReference>
<dbReference type="InterPro" id="IPR016024">
    <property type="entry name" value="ARM-type_fold"/>
</dbReference>
<dbReference type="Pfam" id="PF00514">
    <property type="entry name" value="Arm"/>
    <property type="match status" value="2"/>
</dbReference>
<dbReference type="Gene3D" id="1.25.10.10">
    <property type="entry name" value="Leucine-rich Repeat Variant"/>
    <property type="match status" value="2"/>
</dbReference>
<reference evidence="7 8" key="1">
    <citation type="submission" date="2019-09" db="EMBL/GenBank/DDBJ databases">
        <authorList>
            <consortium name="DOE Joint Genome Institute"/>
            <person name="Mondo S.J."/>
            <person name="Navarro-Mendoza M.I."/>
            <person name="Perez-Arques C."/>
            <person name="Panchal S."/>
            <person name="Nicolas F.E."/>
            <person name="Ganguly P."/>
            <person name="Pangilinan J."/>
            <person name="Grigoriev I."/>
            <person name="Heitman J."/>
            <person name="Sanya K."/>
            <person name="Garre V."/>
        </authorList>
    </citation>
    <scope>NUCLEOTIDE SEQUENCE [LARGE SCALE GENOMIC DNA]</scope>
    <source>
        <strain evidence="7 8">MU402</strain>
    </source>
</reference>
<dbReference type="PANTHER" id="PTHR15651:SF7">
    <property type="entry name" value="ARMADILLO REPEAT-CONTAINING PROTEIN 8"/>
    <property type="match status" value="1"/>
</dbReference>
<feature type="repeat" description="ARM" evidence="6">
    <location>
        <begin position="261"/>
        <end position="303"/>
    </location>
</feature>
<dbReference type="EMBL" id="JAAECE010000001">
    <property type="protein sequence ID" value="KAF1807136.1"/>
    <property type="molecule type" value="Genomic_DNA"/>
</dbReference>
<dbReference type="InterPro" id="IPR000225">
    <property type="entry name" value="Armadillo"/>
</dbReference>
<dbReference type="Proteomes" id="UP000469890">
    <property type="component" value="Unassembled WGS sequence"/>
</dbReference>
<protein>
    <submittedName>
        <fullName evidence="7">Armadillo-type protein</fullName>
    </submittedName>
</protein>
<dbReference type="PROSITE" id="PS50176">
    <property type="entry name" value="ARM_REPEAT"/>
    <property type="match status" value="1"/>
</dbReference>
<dbReference type="GO" id="GO:0043161">
    <property type="term" value="P:proteasome-mediated ubiquitin-dependent protein catabolic process"/>
    <property type="evidence" value="ECO:0007669"/>
    <property type="project" value="TreeGrafter"/>
</dbReference>
<evidence type="ECO:0000313" key="8">
    <source>
        <dbReference type="Proteomes" id="UP000469890"/>
    </source>
</evidence>
<dbReference type="SMART" id="SM00185">
    <property type="entry name" value="ARM"/>
    <property type="match status" value="6"/>
</dbReference>
<evidence type="ECO:0000256" key="6">
    <source>
        <dbReference type="PROSITE-ProRule" id="PRU00259"/>
    </source>
</evidence>
<gene>
    <name evidence="7" type="ORF">FB192DRAFT_1272953</name>
</gene>
<proteinExistence type="predicted"/>
<evidence type="ECO:0000256" key="5">
    <source>
        <dbReference type="ARBA" id="ARBA00023242"/>
    </source>
</evidence>
<dbReference type="GO" id="GO:0005737">
    <property type="term" value="C:cytoplasm"/>
    <property type="evidence" value="ECO:0007669"/>
    <property type="project" value="UniProtKB-SubCell"/>
</dbReference>
<sequence>MIAEFTAAIIAKCCDTPLQQLQLETAGAIQPLVNLLHSGCIKAQEASLDAIATLCRENKVLALSSNQLTTNTILDFVRDKNPNMRLIAATCLTNLYRTGVFKEPFSEITLVVLPALVKLLQDTTDDVQERAPLVLADLIKDSEEMQKAAFDADAISRLAELLASVSSKDADEDDTAQLGVPGMGSVAKRKEKIKENSLIAIAAATLLKEECRTQAIEAKVLPHVISGLTSKQQHVRLAACQAAKSLSRSVSHLRTSLVDAGVAPPLIKLLYDESLVVQAAACGALCNLVLEFSPMKKSVIEAGAIARFVEYSRSSDPTLQLNGVWALNNLLFRADLQAKKSVMDVLTYNALIELLHDSSLAIQEQALEIVRNLVFGKQEDIDWVIQGIGKDDLLDVLESKLQVTSNMGVSDEEDTTASVSVESIQMSAQQLTCV</sequence>
<dbReference type="AlphaFoldDB" id="A0A8H4F5N3"/>
<comment type="caution">
    <text evidence="7">The sequence shown here is derived from an EMBL/GenBank/DDBJ whole genome shotgun (WGS) entry which is preliminary data.</text>
</comment>
<accession>A0A8H4F5N3</accession>
<evidence type="ECO:0000256" key="3">
    <source>
        <dbReference type="ARBA" id="ARBA00022490"/>
    </source>
</evidence>
<keyword evidence="4" id="KW-0677">Repeat</keyword>
<keyword evidence="5" id="KW-0539">Nucleus</keyword>